<evidence type="ECO:0000256" key="6">
    <source>
        <dbReference type="ARBA" id="ARBA00022840"/>
    </source>
</evidence>
<evidence type="ECO:0000256" key="1">
    <source>
        <dbReference type="ARBA" id="ARBA00009747"/>
    </source>
</evidence>
<evidence type="ECO:0000256" key="7">
    <source>
        <dbReference type="ARBA" id="ARBA00022842"/>
    </source>
</evidence>
<comment type="catalytic activity">
    <reaction evidence="8">
        <text>L-seryl-[protein] + ATP = 3-O-(5'-adenylyl)-L-seryl-[protein] + diphosphate</text>
        <dbReference type="Rhea" id="RHEA:58120"/>
        <dbReference type="Rhea" id="RHEA-COMP:9863"/>
        <dbReference type="Rhea" id="RHEA-COMP:15073"/>
        <dbReference type="ChEBI" id="CHEBI:29999"/>
        <dbReference type="ChEBI" id="CHEBI:30616"/>
        <dbReference type="ChEBI" id="CHEBI:33019"/>
        <dbReference type="ChEBI" id="CHEBI:142516"/>
        <dbReference type="EC" id="2.7.7.108"/>
    </reaction>
</comment>
<feature type="active site" description="Proton acceptor" evidence="8">
    <location>
        <position position="251"/>
    </location>
</feature>
<keyword evidence="11" id="KW-1185">Reference proteome</keyword>
<comment type="catalytic activity">
    <reaction evidence="8">
        <text>L-threonyl-[protein] + ATP = 3-O-(5'-adenylyl)-L-threonyl-[protein] + diphosphate</text>
        <dbReference type="Rhea" id="RHEA:54292"/>
        <dbReference type="Rhea" id="RHEA-COMP:11060"/>
        <dbReference type="Rhea" id="RHEA-COMP:13847"/>
        <dbReference type="ChEBI" id="CHEBI:30013"/>
        <dbReference type="ChEBI" id="CHEBI:30616"/>
        <dbReference type="ChEBI" id="CHEBI:33019"/>
        <dbReference type="ChEBI" id="CHEBI:138113"/>
        <dbReference type="EC" id="2.7.7.108"/>
    </reaction>
</comment>
<feature type="region of interest" description="Disordered" evidence="9">
    <location>
        <begin position="462"/>
        <end position="486"/>
    </location>
</feature>
<dbReference type="NCBIfam" id="NF000658">
    <property type="entry name" value="PRK00029.1"/>
    <property type="match status" value="1"/>
</dbReference>
<comment type="catalytic activity">
    <reaction evidence="8">
        <text>L-tyrosyl-[protein] + UTP = O-(5'-uridylyl)-L-tyrosyl-[protein] + diphosphate</text>
        <dbReference type="Rhea" id="RHEA:83887"/>
        <dbReference type="Rhea" id="RHEA-COMP:10136"/>
        <dbReference type="Rhea" id="RHEA-COMP:20238"/>
        <dbReference type="ChEBI" id="CHEBI:33019"/>
        <dbReference type="ChEBI" id="CHEBI:46398"/>
        <dbReference type="ChEBI" id="CHEBI:46858"/>
        <dbReference type="ChEBI" id="CHEBI:90602"/>
    </reaction>
</comment>
<sequence>MTPFASVNFGRRLEALPGEMLRRVRPQPLPDPYAIAINRPLARELGIDPDSLLLPDALAVLAGNRVPDGAQPLATCYSGHQFGQYVPQLGDGRALLLGDTPWRGERAEWQLKGAGMTPFSRMGDGRAVLRSSVREYLCSEAMHGLGIPTTRALALVGSPERVMREMPETAAVVTRIAESFLRFGHFEVAYHRGMTDATRALAAFLIEHHYPECRDREEPVLALFERIVERTAGLMAAWQSVGFCHGVMNTDNMSLLGLTLDYGPFGFLDDFDAGHICNHSDHSGRYAFGEQPRVALWNLYCLGSAFLPLASEAALVGVLERYSAMFETEWLARLRQKLGWRGEETGDVALIEALFALLQEGRADYTLFFRTLADVDEPGGADRLAGLFATGADIGGWLEAWRRRAASDGRGMDERKRAMHGVNPRFVLRNHLAELAIRAARDEGNFAPIARLAECLARPFDEQPENSDLAGRPPEWAREISVSCSS</sequence>
<evidence type="ECO:0000313" key="10">
    <source>
        <dbReference type="EMBL" id="GGY06189.1"/>
    </source>
</evidence>
<comment type="similarity">
    <text evidence="1 8">Belongs to the SELO family.</text>
</comment>
<dbReference type="HAMAP" id="MF_00692">
    <property type="entry name" value="SelO"/>
    <property type="match status" value="1"/>
</dbReference>
<dbReference type="GO" id="GO:0070733">
    <property type="term" value="F:AMPylase activity"/>
    <property type="evidence" value="ECO:0007669"/>
    <property type="project" value="UniProtKB-EC"/>
</dbReference>
<evidence type="ECO:0000256" key="5">
    <source>
        <dbReference type="ARBA" id="ARBA00022741"/>
    </source>
</evidence>
<name>A0A918NY42_9NEIS</name>
<comment type="function">
    <text evidence="8">Nucleotidyltransferase involved in the post-translational modification of proteins. It can catalyze the addition of adenosine monophosphate (AMP) or uridine monophosphate (UMP) to a protein, resulting in modifications known as AMPylation and UMPylation.</text>
</comment>
<evidence type="ECO:0000313" key="11">
    <source>
        <dbReference type="Proteomes" id="UP000645257"/>
    </source>
</evidence>
<dbReference type="AlphaFoldDB" id="A0A918NY42"/>
<feature type="binding site" evidence="8">
    <location>
        <position position="93"/>
    </location>
    <ligand>
        <name>ATP</name>
        <dbReference type="ChEBI" id="CHEBI:30616"/>
    </ligand>
</feature>
<evidence type="ECO:0000256" key="8">
    <source>
        <dbReference type="HAMAP-Rule" id="MF_00692"/>
    </source>
</evidence>
<reference evidence="10" key="1">
    <citation type="journal article" date="2014" name="Int. J. Syst. Evol. Microbiol.">
        <title>Complete genome sequence of Corynebacterium casei LMG S-19264T (=DSM 44701T), isolated from a smear-ripened cheese.</title>
        <authorList>
            <consortium name="US DOE Joint Genome Institute (JGI-PGF)"/>
            <person name="Walter F."/>
            <person name="Albersmeier A."/>
            <person name="Kalinowski J."/>
            <person name="Ruckert C."/>
        </authorList>
    </citation>
    <scope>NUCLEOTIDE SEQUENCE</scope>
    <source>
        <strain evidence="10">KCTC 32182</strain>
    </source>
</reference>
<feature type="binding site" evidence="8">
    <location>
        <position position="182"/>
    </location>
    <ligand>
        <name>ATP</name>
        <dbReference type="ChEBI" id="CHEBI:30616"/>
    </ligand>
</feature>
<evidence type="ECO:0000256" key="3">
    <source>
        <dbReference type="ARBA" id="ARBA00022695"/>
    </source>
</evidence>
<feature type="binding site" evidence="8">
    <location>
        <position position="92"/>
    </location>
    <ligand>
        <name>ATP</name>
        <dbReference type="ChEBI" id="CHEBI:30616"/>
    </ligand>
</feature>
<dbReference type="InterPro" id="IPR003846">
    <property type="entry name" value="SelO"/>
</dbReference>
<reference evidence="10" key="2">
    <citation type="submission" date="2020-09" db="EMBL/GenBank/DDBJ databases">
        <authorList>
            <person name="Sun Q."/>
            <person name="Kim S."/>
        </authorList>
    </citation>
    <scope>NUCLEOTIDE SEQUENCE</scope>
    <source>
        <strain evidence="10">KCTC 32182</strain>
    </source>
</reference>
<dbReference type="EMBL" id="BMYX01000002">
    <property type="protein sequence ID" value="GGY06189.1"/>
    <property type="molecule type" value="Genomic_DNA"/>
</dbReference>
<dbReference type="Proteomes" id="UP000645257">
    <property type="component" value="Unassembled WGS sequence"/>
</dbReference>
<keyword evidence="4 8" id="KW-0479">Metal-binding</keyword>
<gene>
    <name evidence="8" type="primary">ydiU</name>
    <name evidence="8" type="synonym">selO</name>
    <name evidence="10" type="ORF">GCM10011289_05800</name>
</gene>
<evidence type="ECO:0000256" key="9">
    <source>
        <dbReference type="SAM" id="MobiDB-lite"/>
    </source>
</evidence>
<dbReference type="Pfam" id="PF02696">
    <property type="entry name" value="SelO"/>
    <property type="match status" value="1"/>
</dbReference>
<comment type="catalytic activity">
    <reaction evidence="8">
        <text>L-seryl-[protein] + UTP = O-(5'-uridylyl)-L-seryl-[protein] + diphosphate</text>
        <dbReference type="Rhea" id="RHEA:64604"/>
        <dbReference type="Rhea" id="RHEA-COMP:9863"/>
        <dbReference type="Rhea" id="RHEA-COMP:16635"/>
        <dbReference type="ChEBI" id="CHEBI:29999"/>
        <dbReference type="ChEBI" id="CHEBI:33019"/>
        <dbReference type="ChEBI" id="CHEBI:46398"/>
        <dbReference type="ChEBI" id="CHEBI:156051"/>
    </reaction>
</comment>
<evidence type="ECO:0000256" key="4">
    <source>
        <dbReference type="ARBA" id="ARBA00022723"/>
    </source>
</evidence>
<dbReference type="RefSeq" id="WP_189531016.1">
    <property type="nucleotide sequence ID" value="NZ_BMYX01000002.1"/>
</dbReference>
<evidence type="ECO:0000256" key="2">
    <source>
        <dbReference type="ARBA" id="ARBA00022679"/>
    </source>
</evidence>
<dbReference type="GO" id="GO:0030145">
    <property type="term" value="F:manganese ion binding"/>
    <property type="evidence" value="ECO:0007669"/>
    <property type="project" value="UniProtKB-UniRule"/>
</dbReference>
<comment type="catalytic activity">
    <reaction evidence="8">
        <text>L-tyrosyl-[protein] + ATP = O-(5'-adenylyl)-L-tyrosyl-[protein] + diphosphate</text>
        <dbReference type="Rhea" id="RHEA:54288"/>
        <dbReference type="Rhea" id="RHEA-COMP:10136"/>
        <dbReference type="Rhea" id="RHEA-COMP:13846"/>
        <dbReference type="ChEBI" id="CHEBI:30616"/>
        <dbReference type="ChEBI" id="CHEBI:33019"/>
        <dbReference type="ChEBI" id="CHEBI:46858"/>
        <dbReference type="ChEBI" id="CHEBI:83624"/>
        <dbReference type="EC" id="2.7.7.108"/>
    </reaction>
</comment>
<comment type="cofactor">
    <cofactor evidence="8">
        <name>Mg(2+)</name>
        <dbReference type="ChEBI" id="CHEBI:18420"/>
    </cofactor>
    <cofactor evidence="8">
        <name>Mn(2+)</name>
        <dbReference type="ChEBI" id="CHEBI:29035"/>
    </cofactor>
</comment>
<feature type="binding site" evidence="8">
    <location>
        <position position="112"/>
    </location>
    <ligand>
        <name>ATP</name>
        <dbReference type="ChEBI" id="CHEBI:30616"/>
    </ligand>
</feature>
<comment type="caution">
    <text evidence="10">The sequence shown here is derived from an EMBL/GenBank/DDBJ whole genome shotgun (WGS) entry which is preliminary data.</text>
</comment>
<feature type="binding site" evidence="8">
    <location>
        <position position="90"/>
    </location>
    <ligand>
        <name>ATP</name>
        <dbReference type="ChEBI" id="CHEBI:30616"/>
    </ligand>
</feature>
<organism evidence="10 11">
    <name type="scientific">Paludibacterium paludis</name>
    <dbReference type="NCBI Taxonomy" id="1225769"/>
    <lineage>
        <taxon>Bacteria</taxon>
        <taxon>Pseudomonadati</taxon>
        <taxon>Pseudomonadota</taxon>
        <taxon>Betaproteobacteria</taxon>
        <taxon>Neisseriales</taxon>
        <taxon>Chromobacteriaceae</taxon>
        <taxon>Paludibacterium</taxon>
    </lineage>
</organism>
<proteinExistence type="inferred from homology"/>
<keyword evidence="6 8" id="KW-0067">ATP-binding</keyword>
<dbReference type="GO" id="GO:0000287">
    <property type="term" value="F:magnesium ion binding"/>
    <property type="evidence" value="ECO:0007669"/>
    <property type="project" value="UniProtKB-UniRule"/>
</dbReference>
<accession>A0A918NY42</accession>
<comment type="catalytic activity">
    <reaction evidence="8">
        <text>L-histidyl-[protein] + UTP = N(tele)-(5'-uridylyl)-L-histidyl-[protein] + diphosphate</text>
        <dbReference type="Rhea" id="RHEA:83891"/>
        <dbReference type="Rhea" id="RHEA-COMP:9745"/>
        <dbReference type="Rhea" id="RHEA-COMP:20239"/>
        <dbReference type="ChEBI" id="CHEBI:29979"/>
        <dbReference type="ChEBI" id="CHEBI:33019"/>
        <dbReference type="ChEBI" id="CHEBI:46398"/>
        <dbReference type="ChEBI" id="CHEBI:233474"/>
    </reaction>
</comment>
<dbReference type="PANTHER" id="PTHR32057:SF14">
    <property type="entry name" value="PROTEIN ADENYLYLTRANSFERASE SELO, MITOCHONDRIAL"/>
    <property type="match status" value="1"/>
</dbReference>
<feature type="binding site" evidence="8">
    <location>
        <position position="252"/>
    </location>
    <ligand>
        <name>Mg(2+)</name>
        <dbReference type="ChEBI" id="CHEBI:18420"/>
    </ligand>
</feature>
<dbReference type="EC" id="2.7.7.-" evidence="8"/>
<dbReference type="GO" id="GO:0005524">
    <property type="term" value="F:ATP binding"/>
    <property type="evidence" value="ECO:0007669"/>
    <property type="project" value="UniProtKB-UniRule"/>
</dbReference>
<feature type="binding site" evidence="8">
    <location>
        <position position="261"/>
    </location>
    <ligand>
        <name>Mg(2+)</name>
        <dbReference type="ChEBI" id="CHEBI:18420"/>
    </ligand>
</feature>
<feature type="binding site" evidence="8">
    <location>
        <position position="124"/>
    </location>
    <ligand>
        <name>ATP</name>
        <dbReference type="ChEBI" id="CHEBI:30616"/>
    </ligand>
</feature>
<dbReference type="PANTHER" id="PTHR32057">
    <property type="entry name" value="PROTEIN ADENYLYLTRANSFERASE SELO, MITOCHONDRIAL"/>
    <property type="match status" value="1"/>
</dbReference>
<feature type="binding site" evidence="8">
    <location>
        <position position="125"/>
    </location>
    <ligand>
        <name>ATP</name>
        <dbReference type="ChEBI" id="CHEBI:30616"/>
    </ligand>
</feature>
<keyword evidence="2 8" id="KW-0808">Transferase</keyword>
<keyword evidence="7 8" id="KW-0460">Magnesium</keyword>
<feature type="binding site" evidence="8">
    <location>
        <position position="175"/>
    </location>
    <ligand>
        <name>ATP</name>
        <dbReference type="ChEBI" id="CHEBI:30616"/>
    </ligand>
</feature>
<keyword evidence="3 8" id="KW-0548">Nucleotidyltransferase</keyword>
<dbReference type="EC" id="2.7.7.108" evidence="8"/>
<keyword evidence="8" id="KW-0464">Manganese</keyword>
<keyword evidence="5 8" id="KW-0547">Nucleotide-binding</keyword>
<feature type="binding site" evidence="8">
    <location>
        <position position="261"/>
    </location>
    <ligand>
        <name>ATP</name>
        <dbReference type="ChEBI" id="CHEBI:30616"/>
    </ligand>
</feature>
<protein>
    <recommendedName>
        <fullName evidence="8">Protein nucleotidyltransferase YdiU</fullName>
        <ecNumber evidence="8">2.7.7.-</ecNumber>
    </recommendedName>
    <alternativeName>
        <fullName evidence="8">Protein adenylyltransferase YdiU</fullName>
        <ecNumber evidence="8">2.7.7.108</ecNumber>
    </alternativeName>
    <alternativeName>
        <fullName evidence="8">Protein uridylyltransferase YdiU</fullName>
        <ecNumber evidence="8">2.7.7.-</ecNumber>
    </alternativeName>
</protein>